<dbReference type="InterPro" id="IPR036188">
    <property type="entry name" value="FAD/NAD-bd_sf"/>
</dbReference>
<accession>A0ABR4IT43</accession>
<dbReference type="EMBL" id="JBFXLU010000296">
    <property type="protein sequence ID" value="KAL2830935.1"/>
    <property type="molecule type" value="Genomic_DNA"/>
</dbReference>
<feature type="domain" description="FAD dependent oxidoreductase" evidence="2">
    <location>
        <begin position="47"/>
        <end position="218"/>
    </location>
</feature>
<dbReference type="PANTHER" id="PTHR13847">
    <property type="entry name" value="SARCOSINE DEHYDROGENASE-RELATED"/>
    <property type="match status" value="1"/>
</dbReference>
<dbReference type="PANTHER" id="PTHR13847:SF279">
    <property type="entry name" value="FAD DEPENDENT OXIDOREDUCTASE DOMAIN-CONTAINING PROTEIN-RELATED"/>
    <property type="match status" value="1"/>
</dbReference>
<evidence type="ECO:0000313" key="4">
    <source>
        <dbReference type="Proteomes" id="UP001610446"/>
    </source>
</evidence>
<keyword evidence="4" id="KW-1185">Reference proteome</keyword>
<dbReference type="SUPFAM" id="SSF51905">
    <property type="entry name" value="FAD/NAD(P)-binding domain"/>
    <property type="match status" value="1"/>
</dbReference>
<proteinExistence type="predicted"/>
<dbReference type="Proteomes" id="UP001610446">
    <property type="component" value="Unassembled WGS sequence"/>
</dbReference>
<sequence>MSTSPDGIYEPGIIDPGLPRPNPTQPFRLTDPSPISKLQSPWNANADIIIIGSGMTAVSLTRSLYAHNPKLNITIVEARDLCSGATGRNGGHCQVMSPGVWFERERAYGTAEALRVMRFEHSHLDELVQASRENGIQCDLRLHEGLDVYHDEHDFERAVRALEAMRGQAPDLAARYKMYTERSDLDGRSCPKKCVGAIGMPSGSVWPYKFVTGLFEKYVREKGLRRGRGEGAWL</sequence>
<reference evidence="3 4" key="1">
    <citation type="submission" date="2024-07" db="EMBL/GenBank/DDBJ databases">
        <title>Section-level genome sequencing and comparative genomics of Aspergillus sections Usti and Cavernicolus.</title>
        <authorList>
            <consortium name="Lawrence Berkeley National Laboratory"/>
            <person name="Nybo J.L."/>
            <person name="Vesth T.C."/>
            <person name="Theobald S."/>
            <person name="Frisvad J.C."/>
            <person name="Larsen T.O."/>
            <person name="Kjaerboelling I."/>
            <person name="Rothschild-Mancinelli K."/>
            <person name="Lyhne E.K."/>
            <person name="Kogle M.E."/>
            <person name="Barry K."/>
            <person name="Clum A."/>
            <person name="Na H."/>
            <person name="Ledsgaard L."/>
            <person name="Lin J."/>
            <person name="Lipzen A."/>
            <person name="Kuo A."/>
            <person name="Riley R."/>
            <person name="Mondo S."/>
            <person name="Labutti K."/>
            <person name="Haridas S."/>
            <person name="Pangalinan J."/>
            <person name="Salamov A.A."/>
            <person name="Simmons B.A."/>
            <person name="Magnuson J.K."/>
            <person name="Chen J."/>
            <person name="Drula E."/>
            <person name="Henrissat B."/>
            <person name="Wiebenga A."/>
            <person name="Lubbers R.J."/>
            <person name="Gomes A.C."/>
            <person name="Makela M.R."/>
            <person name="Stajich J."/>
            <person name="Grigoriev I.V."/>
            <person name="Mortensen U.H."/>
            <person name="De Vries R.P."/>
            <person name="Baker S.E."/>
            <person name="Andersen M.R."/>
        </authorList>
    </citation>
    <scope>NUCLEOTIDE SEQUENCE [LARGE SCALE GENOMIC DNA]</scope>
    <source>
        <strain evidence="3 4">CBS 123904</strain>
    </source>
</reference>
<evidence type="ECO:0000259" key="2">
    <source>
        <dbReference type="Pfam" id="PF01266"/>
    </source>
</evidence>
<evidence type="ECO:0000313" key="3">
    <source>
        <dbReference type="EMBL" id="KAL2830935.1"/>
    </source>
</evidence>
<gene>
    <name evidence="3" type="ORF">BJY01DRAFT_254498</name>
</gene>
<protein>
    <submittedName>
        <fullName evidence="3">FAD dependent oxidoreductase-domain-containing protein</fullName>
    </submittedName>
</protein>
<dbReference type="Pfam" id="PF01266">
    <property type="entry name" value="DAO"/>
    <property type="match status" value="1"/>
</dbReference>
<dbReference type="Gene3D" id="3.50.50.60">
    <property type="entry name" value="FAD/NAD(P)-binding domain"/>
    <property type="match status" value="1"/>
</dbReference>
<evidence type="ECO:0000256" key="1">
    <source>
        <dbReference type="SAM" id="MobiDB-lite"/>
    </source>
</evidence>
<dbReference type="InterPro" id="IPR006076">
    <property type="entry name" value="FAD-dep_OxRdtase"/>
</dbReference>
<organism evidence="3 4">
    <name type="scientific">Aspergillus pseudoustus</name>
    <dbReference type="NCBI Taxonomy" id="1810923"/>
    <lineage>
        <taxon>Eukaryota</taxon>
        <taxon>Fungi</taxon>
        <taxon>Dikarya</taxon>
        <taxon>Ascomycota</taxon>
        <taxon>Pezizomycotina</taxon>
        <taxon>Eurotiomycetes</taxon>
        <taxon>Eurotiomycetidae</taxon>
        <taxon>Eurotiales</taxon>
        <taxon>Aspergillaceae</taxon>
        <taxon>Aspergillus</taxon>
        <taxon>Aspergillus subgen. Nidulantes</taxon>
    </lineage>
</organism>
<dbReference type="Gene3D" id="3.30.9.10">
    <property type="entry name" value="D-Amino Acid Oxidase, subunit A, domain 2"/>
    <property type="match status" value="1"/>
</dbReference>
<comment type="caution">
    <text evidence="3">The sequence shown here is derived from an EMBL/GenBank/DDBJ whole genome shotgun (WGS) entry which is preliminary data.</text>
</comment>
<feature type="region of interest" description="Disordered" evidence="1">
    <location>
        <begin position="1"/>
        <end position="30"/>
    </location>
</feature>
<name>A0ABR4IT43_9EURO</name>